<dbReference type="Proteomes" id="UP000193978">
    <property type="component" value="Chromosome"/>
</dbReference>
<dbReference type="RefSeq" id="WP_085772377.1">
    <property type="nucleotide sequence ID" value="NZ_AP027149.1"/>
</dbReference>
<evidence type="ECO:0000313" key="2">
    <source>
        <dbReference type="EMBL" id="ARN82250.1"/>
    </source>
</evidence>
<feature type="transmembrane region" description="Helical" evidence="1">
    <location>
        <begin position="32"/>
        <end position="56"/>
    </location>
</feature>
<proteinExistence type="predicted"/>
<evidence type="ECO:0000256" key="1">
    <source>
        <dbReference type="SAM" id="Phobius"/>
    </source>
</evidence>
<dbReference type="EMBL" id="CP019948">
    <property type="protein sequence ID" value="ARN82250.1"/>
    <property type="molecule type" value="Genomic_DNA"/>
</dbReference>
<gene>
    <name evidence="2" type="ORF">B1812_15460</name>
</gene>
<sequence>MAGADLRQSLRDVVAEMEEERKRNPPAPTPEMGAVATLIAVALQLLFFGGVIASFHVDVPTIVKGIAEAAVTHRPYANILVGIGGLILAGVLFGFREFLAHPLYAPGEILFGAAVAGYSIQQPNYAGFIGFFAGVRIIVDGYKRIGTLRDMRAEWAKTDKPK</sequence>
<dbReference type="KEGG" id="mbry:B1812_15460"/>
<protein>
    <submittedName>
        <fullName evidence="2">Uncharacterized protein</fullName>
    </submittedName>
</protein>
<reference evidence="2 3" key="1">
    <citation type="submission" date="2017-02" db="EMBL/GenBank/DDBJ databases">
        <authorList>
            <person name="Peterson S.W."/>
        </authorList>
    </citation>
    <scope>NUCLEOTIDE SEQUENCE [LARGE SCALE GENOMIC DNA]</scope>
    <source>
        <strain evidence="2 3">S285</strain>
    </source>
</reference>
<feature type="transmembrane region" description="Helical" evidence="1">
    <location>
        <begin position="125"/>
        <end position="142"/>
    </location>
</feature>
<dbReference type="AlphaFoldDB" id="A0A1W6MXD4"/>
<name>A0A1W6MXD4_9HYPH</name>
<keyword evidence="1" id="KW-0472">Membrane</keyword>
<keyword evidence="1" id="KW-0812">Transmembrane</keyword>
<organism evidence="2 3">
    <name type="scientific">Methylocystis bryophila</name>
    <dbReference type="NCBI Taxonomy" id="655015"/>
    <lineage>
        <taxon>Bacteria</taxon>
        <taxon>Pseudomonadati</taxon>
        <taxon>Pseudomonadota</taxon>
        <taxon>Alphaproteobacteria</taxon>
        <taxon>Hyphomicrobiales</taxon>
        <taxon>Methylocystaceae</taxon>
        <taxon>Methylocystis</taxon>
    </lineage>
</organism>
<feature type="transmembrane region" description="Helical" evidence="1">
    <location>
        <begin position="76"/>
        <end position="95"/>
    </location>
</feature>
<keyword evidence="1" id="KW-1133">Transmembrane helix</keyword>
<accession>A0A1W6MXD4</accession>
<evidence type="ECO:0000313" key="3">
    <source>
        <dbReference type="Proteomes" id="UP000193978"/>
    </source>
</evidence>
<keyword evidence="3" id="KW-1185">Reference proteome</keyword>